<evidence type="ECO:0000313" key="2">
    <source>
        <dbReference type="Proteomes" id="UP001562425"/>
    </source>
</evidence>
<accession>A0ABD1D810</accession>
<dbReference type="EMBL" id="JBEHCU010006988">
    <property type="protein sequence ID" value="KAL1395787.1"/>
    <property type="molecule type" value="Genomic_DNA"/>
</dbReference>
<name>A0ABD1D810_CULPP</name>
<proteinExistence type="predicted"/>
<comment type="caution">
    <text evidence="1">The sequence shown here is derived from an EMBL/GenBank/DDBJ whole genome shotgun (WGS) entry which is preliminary data.</text>
</comment>
<dbReference type="Proteomes" id="UP001562425">
    <property type="component" value="Unassembled WGS sequence"/>
</dbReference>
<evidence type="ECO:0000313" key="1">
    <source>
        <dbReference type="EMBL" id="KAL1395787.1"/>
    </source>
</evidence>
<sequence length="86" mass="9811">MQAINCQIGQKCTNSETRTDSNSALAVCCLRYYHHHHPKSTTTLGESRRCSRFARPEDLDPSERGRGPVVRCIFRGIERFVEESGR</sequence>
<keyword evidence="2" id="KW-1185">Reference proteome</keyword>
<gene>
    <name evidence="1" type="ORF">pipiens_010985</name>
</gene>
<organism evidence="1 2">
    <name type="scientific">Culex pipiens pipiens</name>
    <name type="common">Northern house mosquito</name>
    <dbReference type="NCBI Taxonomy" id="38569"/>
    <lineage>
        <taxon>Eukaryota</taxon>
        <taxon>Metazoa</taxon>
        <taxon>Ecdysozoa</taxon>
        <taxon>Arthropoda</taxon>
        <taxon>Hexapoda</taxon>
        <taxon>Insecta</taxon>
        <taxon>Pterygota</taxon>
        <taxon>Neoptera</taxon>
        <taxon>Endopterygota</taxon>
        <taxon>Diptera</taxon>
        <taxon>Nematocera</taxon>
        <taxon>Culicoidea</taxon>
        <taxon>Culicidae</taxon>
        <taxon>Culicinae</taxon>
        <taxon>Culicini</taxon>
        <taxon>Culex</taxon>
        <taxon>Culex</taxon>
    </lineage>
</organism>
<dbReference type="AlphaFoldDB" id="A0ABD1D810"/>
<protein>
    <submittedName>
        <fullName evidence="1">Uncharacterized protein</fullName>
    </submittedName>
</protein>
<reference evidence="1 2" key="1">
    <citation type="submission" date="2024-05" db="EMBL/GenBank/DDBJ databases">
        <title>Culex pipiens pipiens assembly and annotation.</title>
        <authorList>
            <person name="Alout H."/>
            <person name="Durand T."/>
        </authorList>
    </citation>
    <scope>NUCLEOTIDE SEQUENCE [LARGE SCALE GENOMIC DNA]</scope>
    <source>
        <strain evidence="1">HA-2024</strain>
        <tissue evidence="1">Whole body</tissue>
    </source>
</reference>